<dbReference type="SUPFAM" id="SSF55729">
    <property type="entry name" value="Acyl-CoA N-acyltransferases (Nat)"/>
    <property type="match status" value="1"/>
</dbReference>
<dbReference type="Proteomes" id="UP001208567">
    <property type="component" value="Unassembled WGS sequence"/>
</dbReference>
<dbReference type="PROSITE" id="PS51186">
    <property type="entry name" value="GNAT"/>
    <property type="match status" value="1"/>
</dbReference>
<accession>A0ABQ5N5E8</accession>
<dbReference type="Gene3D" id="3.40.630.30">
    <property type="match status" value="1"/>
</dbReference>
<feature type="domain" description="N-acetyltransferase" evidence="1">
    <location>
        <begin position="1"/>
        <end position="159"/>
    </location>
</feature>
<dbReference type="Pfam" id="PF00583">
    <property type="entry name" value="Acetyltransf_1"/>
    <property type="match status" value="1"/>
</dbReference>
<dbReference type="RefSeq" id="WP_264849695.1">
    <property type="nucleotide sequence ID" value="NZ_BRXR01000001.1"/>
</dbReference>
<gene>
    <name evidence="2" type="ORF">bsdE14_18410</name>
</gene>
<reference evidence="2 3" key="1">
    <citation type="journal article" date="2024" name="Int. J. Syst. Evol. Microbiol.">
        <title>Clostridium omnivorum sp. nov., isolated from anoxic soil under the treatment of reductive soil disinfestation.</title>
        <authorList>
            <person name="Ueki A."/>
            <person name="Tonouchi A."/>
            <person name="Kaku N."/>
            <person name="Honma S."/>
            <person name="Ueki K."/>
        </authorList>
    </citation>
    <scope>NUCLEOTIDE SEQUENCE [LARGE SCALE GENOMIC DNA]</scope>
    <source>
        <strain evidence="2 3">E14</strain>
    </source>
</reference>
<name>A0ABQ5N5E8_9CLOT</name>
<keyword evidence="3" id="KW-1185">Reference proteome</keyword>
<dbReference type="PANTHER" id="PTHR43072">
    <property type="entry name" value="N-ACETYLTRANSFERASE"/>
    <property type="match status" value="1"/>
</dbReference>
<dbReference type="EMBL" id="BRXR01000001">
    <property type="protein sequence ID" value="GLC30431.1"/>
    <property type="molecule type" value="Genomic_DNA"/>
</dbReference>
<proteinExistence type="predicted"/>
<evidence type="ECO:0000259" key="1">
    <source>
        <dbReference type="PROSITE" id="PS51186"/>
    </source>
</evidence>
<evidence type="ECO:0000313" key="3">
    <source>
        <dbReference type="Proteomes" id="UP001208567"/>
    </source>
</evidence>
<dbReference type="CDD" id="cd04301">
    <property type="entry name" value="NAT_SF"/>
    <property type="match status" value="1"/>
</dbReference>
<comment type="caution">
    <text evidence="2">The sequence shown here is derived from an EMBL/GenBank/DDBJ whole genome shotgun (WGS) entry which is preliminary data.</text>
</comment>
<protein>
    <recommendedName>
        <fullName evidence="1">N-acetyltransferase domain-containing protein</fullName>
    </recommendedName>
</protein>
<dbReference type="InterPro" id="IPR016181">
    <property type="entry name" value="Acyl_CoA_acyltransferase"/>
</dbReference>
<sequence length="159" mass="18305">MIIREYEQSDLDNCEKLRMKLFSRENKAHNENGTEVDSEGGSSDCELGWNIFVAEDKGQLIGFIEVSIKKFDGMVNDRVGYIEGWYIDSNYRNKGLGKLLIIEAENWVKYEGCNSMASFIPADNATATELFEKLGYKIVNKNDISFYFLKEIRRMDKAI</sequence>
<organism evidence="2 3">
    <name type="scientific">Clostridium omnivorum</name>
    <dbReference type="NCBI Taxonomy" id="1604902"/>
    <lineage>
        <taxon>Bacteria</taxon>
        <taxon>Bacillati</taxon>
        <taxon>Bacillota</taxon>
        <taxon>Clostridia</taxon>
        <taxon>Eubacteriales</taxon>
        <taxon>Clostridiaceae</taxon>
        <taxon>Clostridium</taxon>
    </lineage>
</organism>
<dbReference type="InterPro" id="IPR000182">
    <property type="entry name" value="GNAT_dom"/>
</dbReference>
<evidence type="ECO:0000313" key="2">
    <source>
        <dbReference type="EMBL" id="GLC30431.1"/>
    </source>
</evidence>